<protein>
    <submittedName>
        <fullName evidence="1">Uncharacterized protein</fullName>
    </submittedName>
</protein>
<organism evidence="1">
    <name type="scientific">Tanacetum cinerariifolium</name>
    <name type="common">Dalmatian daisy</name>
    <name type="synonym">Chrysanthemum cinerariifolium</name>
    <dbReference type="NCBI Taxonomy" id="118510"/>
    <lineage>
        <taxon>Eukaryota</taxon>
        <taxon>Viridiplantae</taxon>
        <taxon>Streptophyta</taxon>
        <taxon>Embryophyta</taxon>
        <taxon>Tracheophyta</taxon>
        <taxon>Spermatophyta</taxon>
        <taxon>Magnoliopsida</taxon>
        <taxon>eudicotyledons</taxon>
        <taxon>Gunneridae</taxon>
        <taxon>Pentapetalae</taxon>
        <taxon>asterids</taxon>
        <taxon>campanulids</taxon>
        <taxon>Asterales</taxon>
        <taxon>Asteraceae</taxon>
        <taxon>Asteroideae</taxon>
        <taxon>Anthemideae</taxon>
        <taxon>Anthemidinae</taxon>
        <taxon>Tanacetum</taxon>
    </lineage>
</organism>
<feature type="non-terminal residue" evidence="1">
    <location>
        <position position="37"/>
    </location>
</feature>
<gene>
    <name evidence="1" type="ORF">Tci_860269</name>
</gene>
<evidence type="ECO:0000313" key="1">
    <source>
        <dbReference type="EMBL" id="GFC88299.1"/>
    </source>
</evidence>
<name>A0A699RLI7_TANCI</name>
<dbReference type="AlphaFoldDB" id="A0A699RLI7"/>
<comment type="caution">
    <text evidence="1">The sequence shown here is derived from an EMBL/GenBank/DDBJ whole genome shotgun (WGS) entry which is preliminary data.</text>
</comment>
<reference evidence="1" key="1">
    <citation type="journal article" date="2019" name="Sci. Rep.">
        <title>Draft genome of Tanacetum cinerariifolium, the natural source of mosquito coil.</title>
        <authorList>
            <person name="Yamashiro T."/>
            <person name="Shiraishi A."/>
            <person name="Satake H."/>
            <person name="Nakayama K."/>
        </authorList>
    </citation>
    <scope>NUCLEOTIDE SEQUENCE</scope>
</reference>
<proteinExistence type="predicted"/>
<dbReference type="EMBL" id="BKCJ011114868">
    <property type="protein sequence ID" value="GFC88299.1"/>
    <property type="molecule type" value="Genomic_DNA"/>
</dbReference>
<sequence>MGIPAAIGFAAGIEEATKTEKPAKTDVTAGLGSPAEI</sequence>
<accession>A0A699RLI7</accession>